<comment type="caution">
    <text evidence="4">The sequence shown here is derived from an EMBL/GenBank/DDBJ whole genome shotgun (WGS) entry which is preliminary data.</text>
</comment>
<name>A0A369W7R8_9GAMM</name>
<dbReference type="HAMAP" id="MF_00095">
    <property type="entry name" value="SfsA"/>
    <property type="match status" value="1"/>
</dbReference>
<dbReference type="Pfam" id="PF17746">
    <property type="entry name" value="SfsA_N"/>
    <property type="match status" value="1"/>
</dbReference>
<reference evidence="4 5" key="1">
    <citation type="submission" date="2018-07" db="EMBL/GenBank/DDBJ databases">
        <title>Motiliproteus coralliicola sp. nov., a bacterium isolated from Coral.</title>
        <authorList>
            <person name="Wang G."/>
        </authorList>
    </citation>
    <scope>NUCLEOTIDE SEQUENCE [LARGE SCALE GENOMIC DNA]</scope>
    <source>
        <strain evidence="4 5">C34</strain>
    </source>
</reference>
<dbReference type="Proteomes" id="UP000253769">
    <property type="component" value="Unassembled WGS sequence"/>
</dbReference>
<dbReference type="Pfam" id="PF03749">
    <property type="entry name" value="SfsA"/>
    <property type="match status" value="1"/>
</dbReference>
<gene>
    <name evidence="1" type="primary">sfsA</name>
    <name evidence="4" type="ORF">DV711_18165</name>
</gene>
<dbReference type="InterPro" id="IPR040452">
    <property type="entry name" value="SfsA_C"/>
</dbReference>
<dbReference type="EMBL" id="QQOH01000006">
    <property type="protein sequence ID" value="RDE18050.1"/>
    <property type="molecule type" value="Genomic_DNA"/>
</dbReference>
<feature type="domain" description="SfsA N-terminal OB" evidence="3">
    <location>
        <begin position="13"/>
        <end position="76"/>
    </location>
</feature>
<dbReference type="CDD" id="cd22359">
    <property type="entry name" value="SfsA-like_bacterial"/>
    <property type="match status" value="1"/>
</dbReference>
<dbReference type="GO" id="GO:0003677">
    <property type="term" value="F:DNA binding"/>
    <property type="evidence" value="ECO:0007669"/>
    <property type="project" value="InterPro"/>
</dbReference>
<dbReference type="OrthoDB" id="9802365at2"/>
<dbReference type="PANTHER" id="PTHR30545">
    <property type="entry name" value="SUGAR FERMENTATION STIMULATION PROTEIN A"/>
    <property type="match status" value="1"/>
</dbReference>
<dbReference type="FunFam" id="3.40.1350.60:FF:000001">
    <property type="entry name" value="Sugar fermentation stimulation protein A"/>
    <property type="match status" value="1"/>
</dbReference>
<protein>
    <recommendedName>
        <fullName evidence="1">Sugar fermentation stimulation protein homolog</fullName>
    </recommendedName>
</protein>
<evidence type="ECO:0000259" key="3">
    <source>
        <dbReference type="Pfam" id="PF17746"/>
    </source>
</evidence>
<proteinExistence type="inferred from homology"/>
<comment type="similarity">
    <text evidence="1">Belongs to the SfsA family.</text>
</comment>
<dbReference type="AlphaFoldDB" id="A0A369W7R8"/>
<feature type="domain" description="Sugar fermentation stimulation protein C-terminal" evidence="2">
    <location>
        <begin position="84"/>
        <end position="225"/>
    </location>
</feature>
<evidence type="ECO:0000313" key="5">
    <source>
        <dbReference type="Proteomes" id="UP000253769"/>
    </source>
</evidence>
<dbReference type="InterPro" id="IPR041465">
    <property type="entry name" value="SfsA_N"/>
</dbReference>
<dbReference type="RefSeq" id="WP_114697169.1">
    <property type="nucleotide sequence ID" value="NZ_QQOH01000006.1"/>
</dbReference>
<dbReference type="InterPro" id="IPR005224">
    <property type="entry name" value="SfsA"/>
</dbReference>
<dbReference type="NCBIfam" id="TIGR00230">
    <property type="entry name" value="sfsA"/>
    <property type="match status" value="1"/>
</dbReference>
<accession>A0A369W7R8</accession>
<dbReference type="Gene3D" id="3.40.1350.60">
    <property type="match status" value="1"/>
</dbReference>
<keyword evidence="5" id="KW-1185">Reference proteome</keyword>
<dbReference type="FunFam" id="2.40.50.580:FF:000001">
    <property type="entry name" value="Sugar fermentation stimulation protein A"/>
    <property type="match status" value="1"/>
</dbReference>
<organism evidence="4 5">
    <name type="scientific">Motiliproteus coralliicola</name>
    <dbReference type="NCBI Taxonomy" id="2283196"/>
    <lineage>
        <taxon>Bacteria</taxon>
        <taxon>Pseudomonadati</taxon>
        <taxon>Pseudomonadota</taxon>
        <taxon>Gammaproteobacteria</taxon>
        <taxon>Oceanospirillales</taxon>
        <taxon>Oceanospirillaceae</taxon>
        <taxon>Motiliproteus</taxon>
    </lineage>
</organism>
<evidence type="ECO:0000256" key="1">
    <source>
        <dbReference type="HAMAP-Rule" id="MF_00095"/>
    </source>
</evidence>
<evidence type="ECO:0000259" key="2">
    <source>
        <dbReference type="Pfam" id="PF03749"/>
    </source>
</evidence>
<sequence>MKYEQPLQPARLLKRYKRFLADVELADGTLMTLHCPNTGSMRNCAEPGSRVWYRDSLNPKRKYPCTWELVEVEDKYLASVNTARANGLVEEAILNGWIAELQGYPQLRREVRYGEENSRIDLLLSQQPQGRPDCYVEVKQVTLLQEEGVGRFPDAVTERGRKHLRELEQMVAQGHRAVLLFCVPHTGIEAVEPADQIDPAYGQALRQAQQAGVELLAYQAEISPERIELVRQLPVRLD</sequence>
<evidence type="ECO:0000313" key="4">
    <source>
        <dbReference type="EMBL" id="RDE18050.1"/>
    </source>
</evidence>
<dbReference type="Gene3D" id="2.40.50.580">
    <property type="match status" value="1"/>
</dbReference>
<dbReference type="PANTHER" id="PTHR30545:SF2">
    <property type="entry name" value="SUGAR FERMENTATION STIMULATION PROTEIN A"/>
    <property type="match status" value="1"/>
</dbReference>